<feature type="region of interest" description="Disordered" evidence="1">
    <location>
        <begin position="475"/>
        <end position="496"/>
    </location>
</feature>
<sequence>MSKRRKAAAHRPKRAYSYALLGACALGGLLFSSPGIAQQAANMLGLRGSTSTTTPMTDGANTDAAADTTNAPVASRANRDDETTTLDSDSFRRITNDALDANRLNLRQSALDDRRSLKKTNDDGTGIRLGTMILRPEVSQGVSVERKSDSSGNRQNTTFWDNGLKGTLTSDWSRHELTVTGNGTWRQRIAGDRENDPSGQVDAALRLDLADDMAARLTTGYAYSRESNTDPNAIRNALVQSGVGQFTAGAVLSRDVGKLRGSLGLQFQRWTYSNAQLSDGSTLSNSDRNRNTVTVSSRLGYEISPAFTPFVEVSAGKTRYDQTFDSAGYQRSGNIYGAKAGISTDMGEKLRGELAIGYEHASFDDARLDGMGAMTLDSTVNWSPRRGTDVALGFGTSIEPSTTAGISGDVAYALTAAVTHELRDDLIARLSGGTTWRNYDNASQLNSTYYTAGAGLTYRINRYLDLTADLAWARTSSDNGSSDRSLTAGVGLTLKR</sequence>
<protein>
    <recommendedName>
        <fullName evidence="4">Outer membrane beta-barrel protein</fullName>
    </recommendedName>
</protein>
<keyword evidence="3" id="KW-1185">Reference proteome</keyword>
<reference evidence="2 3" key="1">
    <citation type="submission" date="2019-04" db="EMBL/GenBank/DDBJ databases">
        <title>Rhizobium terrae sp. nov., isolated from a paddy soil.</title>
        <authorList>
            <person name="Lin S.-Y."/>
            <person name="Hameed A."/>
            <person name="Huang H.-I."/>
            <person name="Young C.-C."/>
        </authorList>
    </citation>
    <scope>NUCLEOTIDE SEQUENCE [LARGE SCALE GENOMIC DNA]</scope>
    <source>
        <strain evidence="2 3">CC-HIH110</strain>
    </source>
</reference>
<evidence type="ECO:0008006" key="4">
    <source>
        <dbReference type="Google" id="ProtNLM"/>
    </source>
</evidence>
<organism evidence="2 3">
    <name type="scientific">Allorhizobium terrae</name>
    <dbReference type="NCBI Taxonomy" id="1848972"/>
    <lineage>
        <taxon>Bacteria</taxon>
        <taxon>Pseudomonadati</taxon>
        <taxon>Pseudomonadota</taxon>
        <taxon>Alphaproteobacteria</taxon>
        <taxon>Hyphomicrobiales</taxon>
        <taxon>Rhizobiaceae</taxon>
        <taxon>Rhizobium/Agrobacterium group</taxon>
        <taxon>Allorhizobium</taxon>
    </lineage>
</organism>
<name>A0A4V3W7G7_9HYPH</name>
<evidence type="ECO:0000256" key="1">
    <source>
        <dbReference type="SAM" id="MobiDB-lite"/>
    </source>
</evidence>
<dbReference type="InterPro" id="IPR011250">
    <property type="entry name" value="OMP/PagP_B-barrel"/>
</dbReference>
<dbReference type="InterPro" id="IPR018759">
    <property type="entry name" value="BBP2_2"/>
</dbReference>
<dbReference type="RefSeq" id="WP_190237091.1">
    <property type="nucleotide sequence ID" value="NZ_SSOA01000014.1"/>
</dbReference>
<accession>A0A4V3W7G7</accession>
<dbReference type="Proteomes" id="UP000310754">
    <property type="component" value="Unassembled WGS sequence"/>
</dbReference>
<feature type="region of interest" description="Disordered" evidence="1">
    <location>
        <begin position="139"/>
        <end position="158"/>
    </location>
</feature>
<dbReference type="AlphaFoldDB" id="A0A4V3W7G7"/>
<comment type="caution">
    <text evidence="2">The sequence shown here is derived from an EMBL/GenBank/DDBJ whole genome shotgun (WGS) entry which is preliminary data.</text>
</comment>
<feature type="region of interest" description="Disordered" evidence="1">
    <location>
        <begin position="49"/>
        <end position="88"/>
    </location>
</feature>
<feature type="compositionally biased region" description="Polar residues" evidence="1">
    <location>
        <begin position="475"/>
        <end position="485"/>
    </location>
</feature>
<evidence type="ECO:0000313" key="3">
    <source>
        <dbReference type="Proteomes" id="UP000310754"/>
    </source>
</evidence>
<dbReference type="Gene3D" id="2.40.160.20">
    <property type="match status" value="1"/>
</dbReference>
<dbReference type="Pfam" id="PF10082">
    <property type="entry name" value="BBP2_2"/>
    <property type="match status" value="1"/>
</dbReference>
<feature type="compositionally biased region" description="Low complexity" evidence="1">
    <location>
        <begin position="57"/>
        <end position="71"/>
    </location>
</feature>
<dbReference type="SUPFAM" id="SSF56925">
    <property type="entry name" value="OMPA-like"/>
    <property type="match status" value="1"/>
</dbReference>
<dbReference type="EMBL" id="SSOA01000014">
    <property type="protein sequence ID" value="THF47257.1"/>
    <property type="molecule type" value="Genomic_DNA"/>
</dbReference>
<proteinExistence type="predicted"/>
<evidence type="ECO:0000313" key="2">
    <source>
        <dbReference type="EMBL" id="THF47257.1"/>
    </source>
</evidence>
<gene>
    <name evidence="2" type="ORF">E6C51_18550</name>
</gene>